<keyword evidence="6 8" id="KW-0472">Membrane</keyword>
<evidence type="ECO:0000259" key="9">
    <source>
        <dbReference type="PROSITE" id="PS50850"/>
    </source>
</evidence>
<comment type="caution">
    <text evidence="10">The sequence shown here is derived from an EMBL/GenBank/DDBJ whole genome shotgun (WGS) entry which is preliminary data.</text>
</comment>
<dbReference type="InterPro" id="IPR005828">
    <property type="entry name" value="MFS_sugar_transport-like"/>
</dbReference>
<dbReference type="Proteomes" id="UP001498421">
    <property type="component" value="Unassembled WGS sequence"/>
</dbReference>
<feature type="transmembrane region" description="Helical" evidence="8">
    <location>
        <begin position="141"/>
        <end position="164"/>
    </location>
</feature>
<evidence type="ECO:0000313" key="10">
    <source>
        <dbReference type="EMBL" id="KAK7425530.1"/>
    </source>
</evidence>
<dbReference type="PANTHER" id="PTHR48022:SF2">
    <property type="entry name" value="PLASTIDIC GLUCOSE TRANSPORTER 4"/>
    <property type="match status" value="1"/>
</dbReference>
<sequence>MAPIRPGPVVSHVLMVLVAMLNICILSYDAGMINNLNAVQPYLDHFKLNSDLIGLNVAIISAGSILGAPIVGPVVDRWGRKTGLGLGSVCIILGVLLQASAPNVTQLIVGRFIIGFATIVNGSIAPMWVMELAAPKYRSILSNSVLVSVPFTSFFVSCIILGIYNKKSDWAWRGIMLGEAVPSIVSLCLLPFVDESPRWLFRKGRVEEATNVLVRLHANGDRNNPIVAEESQEILGALENEKEGQGGWKELVSPTPNLKRFTIAVLMNIFYQILGGNMILYFSSFLIRKLGVSSSRTIILINMALLLWKAFCSLGGVFIIDKIGTRKPLITGTSATIILFGLLSGLSYLTEANPDNNSYAIGAIIVVALFLTAVSTSWMILAYTYPPEVLRYSQRAKGVVVAQAIGYAFSFLNLYTIPLAIEKLSWRFYAINGGWNLGILAVVIWLFVETKGRTLEEIDEIFDGMVHKNDVIVGSKIAPDFEQEEAGETGSITKKSLTKATSRASGRE</sequence>
<evidence type="ECO:0000313" key="11">
    <source>
        <dbReference type="Proteomes" id="UP001498421"/>
    </source>
</evidence>
<comment type="subcellular location">
    <subcellularLocation>
        <location evidence="1">Membrane</location>
        <topology evidence="1">Multi-pass membrane protein</topology>
    </subcellularLocation>
</comment>
<comment type="similarity">
    <text evidence="2">Belongs to the major facilitator superfamily. Sugar transporter (TC 2.A.1.1) family.</text>
</comment>
<dbReference type="Gene3D" id="1.20.1250.20">
    <property type="entry name" value="MFS general substrate transporter like domains"/>
    <property type="match status" value="1"/>
</dbReference>
<dbReference type="InterPro" id="IPR050360">
    <property type="entry name" value="MFS_Sugar_Transporters"/>
</dbReference>
<evidence type="ECO:0000256" key="2">
    <source>
        <dbReference type="ARBA" id="ARBA00010992"/>
    </source>
</evidence>
<keyword evidence="4 8" id="KW-0812">Transmembrane</keyword>
<evidence type="ECO:0000256" key="7">
    <source>
        <dbReference type="SAM" id="MobiDB-lite"/>
    </source>
</evidence>
<feature type="transmembrane region" description="Helical" evidence="8">
    <location>
        <begin position="12"/>
        <end position="33"/>
    </location>
</feature>
<feature type="transmembrane region" description="Helical" evidence="8">
    <location>
        <begin position="427"/>
        <end position="448"/>
    </location>
</feature>
<feature type="transmembrane region" description="Helical" evidence="8">
    <location>
        <begin position="398"/>
        <end position="421"/>
    </location>
</feature>
<dbReference type="Pfam" id="PF00083">
    <property type="entry name" value="Sugar_tr"/>
    <property type="match status" value="1"/>
</dbReference>
<feature type="domain" description="Major facilitator superfamily (MFS) profile" evidence="9">
    <location>
        <begin position="15"/>
        <end position="451"/>
    </location>
</feature>
<feature type="transmembrane region" description="Helical" evidence="8">
    <location>
        <begin position="329"/>
        <end position="349"/>
    </location>
</feature>
<evidence type="ECO:0000256" key="1">
    <source>
        <dbReference type="ARBA" id="ARBA00004141"/>
    </source>
</evidence>
<feature type="transmembrane region" description="Helical" evidence="8">
    <location>
        <begin position="361"/>
        <end position="386"/>
    </location>
</feature>
<dbReference type="InterPro" id="IPR020846">
    <property type="entry name" value="MFS_dom"/>
</dbReference>
<dbReference type="EMBL" id="JAZAVK010000080">
    <property type="protein sequence ID" value="KAK7425530.1"/>
    <property type="molecule type" value="Genomic_DNA"/>
</dbReference>
<organism evidence="10 11">
    <name type="scientific">Neonectria magnoliae</name>
    <dbReference type="NCBI Taxonomy" id="2732573"/>
    <lineage>
        <taxon>Eukaryota</taxon>
        <taxon>Fungi</taxon>
        <taxon>Dikarya</taxon>
        <taxon>Ascomycota</taxon>
        <taxon>Pezizomycotina</taxon>
        <taxon>Sordariomycetes</taxon>
        <taxon>Hypocreomycetidae</taxon>
        <taxon>Hypocreales</taxon>
        <taxon>Nectriaceae</taxon>
        <taxon>Neonectria</taxon>
    </lineage>
</organism>
<accession>A0ABR1HW91</accession>
<evidence type="ECO:0000256" key="3">
    <source>
        <dbReference type="ARBA" id="ARBA00022448"/>
    </source>
</evidence>
<dbReference type="PANTHER" id="PTHR48022">
    <property type="entry name" value="PLASTIDIC GLUCOSE TRANSPORTER 4"/>
    <property type="match status" value="1"/>
</dbReference>
<feature type="transmembrane region" description="Helical" evidence="8">
    <location>
        <begin position="170"/>
        <end position="193"/>
    </location>
</feature>
<feature type="transmembrane region" description="Helical" evidence="8">
    <location>
        <begin position="107"/>
        <end position="129"/>
    </location>
</feature>
<dbReference type="PRINTS" id="PR00171">
    <property type="entry name" value="SUGRTRNSPORT"/>
</dbReference>
<feature type="transmembrane region" description="Helical" evidence="8">
    <location>
        <begin position="83"/>
        <end position="101"/>
    </location>
</feature>
<dbReference type="SUPFAM" id="SSF103473">
    <property type="entry name" value="MFS general substrate transporter"/>
    <property type="match status" value="1"/>
</dbReference>
<keyword evidence="3" id="KW-0813">Transport</keyword>
<dbReference type="InterPro" id="IPR005829">
    <property type="entry name" value="Sugar_transporter_CS"/>
</dbReference>
<evidence type="ECO:0000256" key="8">
    <source>
        <dbReference type="SAM" id="Phobius"/>
    </source>
</evidence>
<keyword evidence="5 8" id="KW-1133">Transmembrane helix</keyword>
<feature type="transmembrane region" description="Helical" evidence="8">
    <location>
        <begin position="269"/>
        <end position="287"/>
    </location>
</feature>
<evidence type="ECO:0000256" key="6">
    <source>
        <dbReference type="ARBA" id="ARBA00023136"/>
    </source>
</evidence>
<reference evidence="10 11" key="1">
    <citation type="journal article" date="2025" name="Microbiol. Resour. Announc.">
        <title>Draft genome sequences for Neonectria magnoliae and Neonectria punicea, canker pathogens of Liriodendron tulipifera and Acer saccharum in West Virginia.</title>
        <authorList>
            <person name="Petronek H.M."/>
            <person name="Kasson M.T."/>
            <person name="Metheny A.M."/>
            <person name="Stauder C.M."/>
            <person name="Lovett B."/>
            <person name="Lynch S.C."/>
            <person name="Garnas J.R."/>
            <person name="Kasson L.R."/>
            <person name="Stajich J.E."/>
        </authorList>
    </citation>
    <scope>NUCLEOTIDE SEQUENCE [LARGE SCALE GENOMIC DNA]</scope>
    <source>
        <strain evidence="10 11">NRRL 64651</strain>
    </source>
</reference>
<keyword evidence="11" id="KW-1185">Reference proteome</keyword>
<dbReference type="InterPro" id="IPR003663">
    <property type="entry name" value="Sugar/inositol_transpt"/>
</dbReference>
<dbReference type="PROSITE" id="PS00216">
    <property type="entry name" value="SUGAR_TRANSPORT_1"/>
    <property type="match status" value="1"/>
</dbReference>
<protein>
    <recommendedName>
        <fullName evidence="9">Major facilitator superfamily (MFS) profile domain-containing protein</fullName>
    </recommendedName>
</protein>
<proteinExistence type="inferred from homology"/>
<evidence type="ECO:0000256" key="4">
    <source>
        <dbReference type="ARBA" id="ARBA00022692"/>
    </source>
</evidence>
<feature type="transmembrane region" description="Helical" evidence="8">
    <location>
        <begin position="299"/>
        <end position="320"/>
    </location>
</feature>
<feature type="transmembrane region" description="Helical" evidence="8">
    <location>
        <begin position="53"/>
        <end position="71"/>
    </location>
</feature>
<dbReference type="InterPro" id="IPR036259">
    <property type="entry name" value="MFS_trans_sf"/>
</dbReference>
<name>A0ABR1HW91_9HYPO</name>
<dbReference type="PROSITE" id="PS50850">
    <property type="entry name" value="MFS"/>
    <property type="match status" value="1"/>
</dbReference>
<gene>
    <name evidence="10" type="ORF">QQZ08_007971</name>
</gene>
<feature type="compositionally biased region" description="Polar residues" evidence="7">
    <location>
        <begin position="490"/>
        <end position="508"/>
    </location>
</feature>
<evidence type="ECO:0000256" key="5">
    <source>
        <dbReference type="ARBA" id="ARBA00022989"/>
    </source>
</evidence>
<feature type="region of interest" description="Disordered" evidence="7">
    <location>
        <begin position="482"/>
        <end position="508"/>
    </location>
</feature>